<dbReference type="InterPro" id="IPR002099">
    <property type="entry name" value="MutL/Mlh/PMS"/>
</dbReference>
<dbReference type="Pfam" id="PF01119">
    <property type="entry name" value="DNA_mis_repair"/>
    <property type="match status" value="1"/>
</dbReference>
<dbReference type="GO" id="GO:0005524">
    <property type="term" value="F:ATP binding"/>
    <property type="evidence" value="ECO:0007669"/>
    <property type="project" value="InterPro"/>
</dbReference>
<dbReference type="GO" id="GO:0030983">
    <property type="term" value="F:mismatched DNA binding"/>
    <property type="evidence" value="ECO:0007669"/>
    <property type="project" value="InterPro"/>
</dbReference>
<evidence type="ECO:0000256" key="1">
    <source>
        <dbReference type="ARBA" id="ARBA00006082"/>
    </source>
</evidence>
<dbReference type="Gene3D" id="3.30.1540.20">
    <property type="entry name" value="MutL, C-terminal domain, dimerisation subdomain"/>
    <property type="match status" value="1"/>
</dbReference>
<keyword evidence="8" id="KW-0255">Endonuclease</keyword>
<evidence type="ECO:0000259" key="6">
    <source>
        <dbReference type="SMART" id="SM00853"/>
    </source>
</evidence>
<dbReference type="FunFam" id="3.30.565.10:FF:000003">
    <property type="entry name" value="DNA mismatch repair endonuclease MutL"/>
    <property type="match status" value="1"/>
</dbReference>
<dbReference type="InterPro" id="IPR013507">
    <property type="entry name" value="DNA_mismatch_S5_2-like"/>
</dbReference>
<dbReference type="Pfam" id="PF13589">
    <property type="entry name" value="HATPase_c_3"/>
    <property type="match status" value="1"/>
</dbReference>
<accession>A0A937VZG0</accession>
<keyword evidence="3 5" id="KW-0227">DNA damage</keyword>
<dbReference type="PANTHER" id="PTHR10073:SF12">
    <property type="entry name" value="DNA MISMATCH REPAIR PROTEIN MLH1"/>
    <property type="match status" value="1"/>
</dbReference>
<evidence type="ECO:0000256" key="4">
    <source>
        <dbReference type="ARBA" id="ARBA00023204"/>
    </source>
</evidence>
<evidence type="ECO:0000259" key="7">
    <source>
        <dbReference type="SMART" id="SM01340"/>
    </source>
</evidence>
<dbReference type="SMART" id="SM00853">
    <property type="entry name" value="MutL_C"/>
    <property type="match status" value="1"/>
</dbReference>
<comment type="function">
    <text evidence="5">This protein is involved in the repair of mismatches in DNA. It is required for dam-dependent methyl-directed DNA mismatch repair. May act as a 'molecular matchmaker', a protein that promotes the formation of a stable complex between two or more DNA-binding proteins in an ATP-dependent manner without itself being part of a final effector complex.</text>
</comment>
<evidence type="ECO:0000256" key="3">
    <source>
        <dbReference type="ARBA" id="ARBA00022763"/>
    </source>
</evidence>
<dbReference type="PANTHER" id="PTHR10073">
    <property type="entry name" value="DNA MISMATCH REPAIR PROTEIN MLH, PMS, MUTL"/>
    <property type="match status" value="1"/>
</dbReference>
<dbReference type="CDD" id="cd16926">
    <property type="entry name" value="HATPase_MutL-MLH-PMS-like"/>
    <property type="match status" value="1"/>
</dbReference>
<dbReference type="Proteomes" id="UP000712673">
    <property type="component" value="Unassembled WGS sequence"/>
</dbReference>
<comment type="caution">
    <text evidence="8">The sequence shown here is derived from an EMBL/GenBank/DDBJ whole genome shotgun (WGS) entry which is preliminary data.</text>
</comment>
<dbReference type="InterPro" id="IPR014762">
    <property type="entry name" value="DNA_mismatch_repair_CS"/>
</dbReference>
<dbReference type="EMBL" id="VGLS01000030">
    <property type="protein sequence ID" value="MBM3222547.1"/>
    <property type="molecule type" value="Genomic_DNA"/>
</dbReference>
<dbReference type="NCBIfam" id="TIGR00585">
    <property type="entry name" value="mutl"/>
    <property type="match status" value="1"/>
</dbReference>
<dbReference type="Gene3D" id="3.30.565.10">
    <property type="entry name" value="Histidine kinase-like ATPase, C-terminal domain"/>
    <property type="match status" value="1"/>
</dbReference>
<feature type="domain" description="DNA mismatch repair protein S5" evidence="7">
    <location>
        <begin position="209"/>
        <end position="327"/>
    </location>
</feature>
<dbReference type="InterPro" id="IPR037198">
    <property type="entry name" value="MutL_C_sf"/>
</dbReference>
<dbReference type="Gene3D" id="3.30.1370.100">
    <property type="entry name" value="MutL, C-terminal domain, regulatory subdomain"/>
    <property type="match status" value="1"/>
</dbReference>
<dbReference type="SUPFAM" id="SSF118116">
    <property type="entry name" value="DNA mismatch repair protein MutL"/>
    <property type="match status" value="1"/>
</dbReference>
<organism evidence="8 9">
    <name type="scientific">Tectimicrobiota bacterium</name>
    <dbReference type="NCBI Taxonomy" id="2528274"/>
    <lineage>
        <taxon>Bacteria</taxon>
        <taxon>Pseudomonadati</taxon>
        <taxon>Nitrospinota/Tectimicrobiota group</taxon>
        <taxon>Candidatus Tectimicrobiota</taxon>
    </lineage>
</organism>
<sequence>MGRVHTLPETVINHIAAGEVIERPASVLKELLENALDAQARRITVMVQGGGIELLQVDDDGVGMDAEDAVHCFTRHATSKISTLGDLDQISTLGFRGEALPSIATVSRLQLVSRCPQAAAGTRVVFAGGALLEVETCGAAPGTSVRVSDLFYNTPARLKFLKQPATEAGHLTQCFTTLALAAPGVHMTLQMHGRVHLQAPAVSSLGERLSLLLGLDCQEQLLPVDDEASEVQVSGYIAKATMHRATRRQQFFFVNGRAVQNRVLSRALYEAYRTLLPRDRHPVACVFLTLPANEVDVNVHPAKLEVRFRQEARLYDRLRRLFQQRLLTSVAGPTMSAQPSVAQITAPEVASARAVPMLWQAPPRPAAVPAAVPPPGWPAPATSPTLQLHAGYPEAGRTILEGMPLGQLHNTYIVLQYTDGFFLVDQHAAHERVVYERLRDRLHSGPFEAQQVLFPRILELGATDPEWIASCMPRLAGLGFTLEHFGGTTYRLSSVPAILAERDYTAALLDILEVLRAPVADDLLEEGLPRVFHHLLTVMACHGAIRAHQRLHEDEIRALLHDLARTAMPFTCPHGRPVLLHIALADIEKKFLRC</sequence>
<dbReference type="GO" id="GO:0004519">
    <property type="term" value="F:endonuclease activity"/>
    <property type="evidence" value="ECO:0007669"/>
    <property type="project" value="UniProtKB-KW"/>
</dbReference>
<dbReference type="SUPFAM" id="SSF54211">
    <property type="entry name" value="Ribosomal protein S5 domain 2-like"/>
    <property type="match status" value="1"/>
</dbReference>
<dbReference type="InterPro" id="IPR020667">
    <property type="entry name" value="DNA_mismatch_repair_MutL"/>
</dbReference>
<dbReference type="GO" id="GO:0016887">
    <property type="term" value="F:ATP hydrolysis activity"/>
    <property type="evidence" value="ECO:0007669"/>
    <property type="project" value="InterPro"/>
</dbReference>
<dbReference type="InterPro" id="IPR014790">
    <property type="entry name" value="MutL_C"/>
</dbReference>
<dbReference type="AlphaFoldDB" id="A0A937VZG0"/>
<keyword evidence="8" id="KW-0378">Hydrolase</keyword>
<dbReference type="GO" id="GO:0006298">
    <property type="term" value="P:mismatch repair"/>
    <property type="evidence" value="ECO:0007669"/>
    <property type="project" value="UniProtKB-UniRule"/>
</dbReference>
<dbReference type="InterPro" id="IPR042120">
    <property type="entry name" value="MutL_C_dimsub"/>
</dbReference>
<reference evidence="8" key="1">
    <citation type="submission" date="2019-03" db="EMBL/GenBank/DDBJ databases">
        <title>Lake Tanganyika Metagenome-Assembled Genomes (MAGs).</title>
        <authorList>
            <person name="Tran P."/>
        </authorList>
    </citation>
    <scope>NUCLEOTIDE SEQUENCE</scope>
    <source>
        <strain evidence="8">K_DeepCast_65m_m2_066</strain>
    </source>
</reference>
<protein>
    <recommendedName>
        <fullName evidence="2 5">DNA mismatch repair protein MutL</fullName>
    </recommendedName>
</protein>
<dbReference type="PROSITE" id="PS00058">
    <property type="entry name" value="DNA_MISMATCH_REPAIR_1"/>
    <property type="match status" value="1"/>
</dbReference>
<evidence type="ECO:0000313" key="8">
    <source>
        <dbReference type="EMBL" id="MBM3222547.1"/>
    </source>
</evidence>
<proteinExistence type="inferred from homology"/>
<name>A0A937VZG0_UNCTE</name>
<dbReference type="InterPro" id="IPR036890">
    <property type="entry name" value="HATPase_C_sf"/>
</dbReference>
<comment type="similarity">
    <text evidence="1 5">Belongs to the DNA mismatch repair MutL/HexB family.</text>
</comment>
<evidence type="ECO:0000256" key="2">
    <source>
        <dbReference type="ARBA" id="ARBA00021975"/>
    </source>
</evidence>
<dbReference type="HAMAP" id="MF_00149">
    <property type="entry name" value="DNA_mis_repair"/>
    <property type="match status" value="1"/>
</dbReference>
<feature type="domain" description="MutL C-terminal dimerisation" evidence="6">
    <location>
        <begin position="404"/>
        <end position="551"/>
    </location>
</feature>
<dbReference type="InterPro" id="IPR020568">
    <property type="entry name" value="Ribosomal_Su5_D2-typ_SF"/>
</dbReference>
<keyword evidence="8" id="KW-0540">Nuclease</keyword>
<dbReference type="SMART" id="SM01340">
    <property type="entry name" value="DNA_mis_repair"/>
    <property type="match status" value="1"/>
</dbReference>
<dbReference type="Pfam" id="PF08676">
    <property type="entry name" value="MutL_C"/>
    <property type="match status" value="1"/>
</dbReference>
<dbReference type="InterPro" id="IPR042121">
    <property type="entry name" value="MutL_C_regsub"/>
</dbReference>
<dbReference type="CDD" id="cd00782">
    <property type="entry name" value="MutL_Trans"/>
    <property type="match status" value="1"/>
</dbReference>
<gene>
    <name evidence="5 8" type="primary">mutL</name>
    <name evidence="8" type="ORF">FJZ47_01905</name>
</gene>
<evidence type="ECO:0000256" key="5">
    <source>
        <dbReference type="HAMAP-Rule" id="MF_00149"/>
    </source>
</evidence>
<dbReference type="SUPFAM" id="SSF55874">
    <property type="entry name" value="ATPase domain of HSP90 chaperone/DNA topoisomerase II/histidine kinase"/>
    <property type="match status" value="1"/>
</dbReference>
<dbReference type="Gene3D" id="3.30.230.10">
    <property type="match status" value="1"/>
</dbReference>
<dbReference type="GO" id="GO:0140664">
    <property type="term" value="F:ATP-dependent DNA damage sensor activity"/>
    <property type="evidence" value="ECO:0007669"/>
    <property type="project" value="InterPro"/>
</dbReference>
<dbReference type="InterPro" id="IPR038973">
    <property type="entry name" value="MutL/Mlh/Pms-like"/>
</dbReference>
<dbReference type="GO" id="GO:0032300">
    <property type="term" value="C:mismatch repair complex"/>
    <property type="evidence" value="ECO:0007669"/>
    <property type="project" value="InterPro"/>
</dbReference>
<keyword evidence="4 5" id="KW-0234">DNA repair</keyword>
<evidence type="ECO:0000313" key="9">
    <source>
        <dbReference type="Proteomes" id="UP000712673"/>
    </source>
</evidence>
<dbReference type="InterPro" id="IPR014721">
    <property type="entry name" value="Ribsml_uS5_D2-typ_fold_subgr"/>
</dbReference>